<dbReference type="InterPro" id="IPR023650">
    <property type="entry name" value="Beta-lactam_class-A_AS"/>
</dbReference>
<evidence type="ECO:0000313" key="10">
    <source>
        <dbReference type="EMBL" id="SEQ12905.1"/>
    </source>
</evidence>
<dbReference type="NCBIfam" id="NF033103">
    <property type="entry name" value="bla_class_A"/>
    <property type="match status" value="1"/>
</dbReference>
<evidence type="ECO:0000256" key="5">
    <source>
        <dbReference type="ARBA" id="ARBA00023251"/>
    </source>
</evidence>
<accession>A0A1H9DHD0</accession>
<feature type="region of interest" description="Disordered" evidence="7">
    <location>
        <begin position="26"/>
        <end position="59"/>
    </location>
</feature>
<dbReference type="PROSITE" id="PS51318">
    <property type="entry name" value="TAT"/>
    <property type="match status" value="1"/>
</dbReference>
<keyword evidence="4 6" id="KW-0378">Hydrolase</keyword>
<dbReference type="EMBL" id="FOET01000004">
    <property type="protein sequence ID" value="SEQ12905.1"/>
    <property type="molecule type" value="Genomic_DNA"/>
</dbReference>
<dbReference type="Proteomes" id="UP000199055">
    <property type="component" value="Unassembled WGS sequence"/>
</dbReference>
<reference evidence="10 11" key="1">
    <citation type="submission" date="2016-10" db="EMBL/GenBank/DDBJ databases">
        <authorList>
            <person name="de Groot N.N."/>
        </authorList>
    </citation>
    <scope>NUCLEOTIDE SEQUENCE [LARGE SCALE GENOMIC DNA]</scope>
    <source>
        <strain evidence="10 11">CGMCC 4.3519</strain>
    </source>
</reference>
<feature type="signal peptide" evidence="8">
    <location>
        <begin position="1"/>
        <end position="23"/>
    </location>
</feature>
<gene>
    <name evidence="10" type="ORF">SAMN05216481_104103</name>
</gene>
<dbReference type="STRING" id="403935.SAMN05216481_104103"/>
<dbReference type="GO" id="GO:0046677">
    <property type="term" value="P:response to antibiotic"/>
    <property type="evidence" value="ECO:0007669"/>
    <property type="project" value="UniProtKB-UniRule"/>
</dbReference>
<name>A0A1H9DHD0_9ACTN</name>
<keyword evidence="11" id="KW-1185">Reference proteome</keyword>
<proteinExistence type="inferred from homology"/>
<dbReference type="PROSITE" id="PS00146">
    <property type="entry name" value="BETA_LACTAMASE_A"/>
    <property type="match status" value="1"/>
</dbReference>
<dbReference type="RefSeq" id="WP_093658057.1">
    <property type="nucleotide sequence ID" value="NZ_FOET01000004.1"/>
</dbReference>
<dbReference type="InterPro" id="IPR006311">
    <property type="entry name" value="TAT_signal"/>
</dbReference>
<keyword evidence="8" id="KW-0732">Signal</keyword>
<evidence type="ECO:0000313" key="11">
    <source>
        <dbReference type="Proteomes" id="UP000199055"/>
    </source>
</evidence>
<dbReference type="SUPFAM" id="SSF56601">
    <property type="entry name" value="beta-lactamase/transpeptidase-like"/>
    <property type="match status" value="1"/>
</dbReference>
<feature type="compositionally biased region" description="Low complexity" evidence="7">
    <location>
        <begin position="26"/>
        <end position="43"/>
    </location>
</feature>
<dbReference type="AlphaFoldDB" id="A0A1H9DHD0"/>
<feature type="domain" description="Beta-lactamase class A catalytic" evidence="9">
    <location>
        <begin position="78"/>
        <end position="294"/>
    </location>
</feature>
<keyword evidence="5 6" id="KW-0046">Antibiotic resistance</keyword>
<comment type="catalytic activity">
    <reaction evidence="6">
        <text>a beta-lactam + H2O = a substituted beta-amino acid</text>
        <dbReference type="Rhea" id="RHEA:20401"/>
        <dbReference type="ChEBI" id="CHEBI:15377"/>
        <dbReference type="ChEBI" id="CHEBI:35627"/>
        <dbReference type="ChEBI" id="CHEBI:140347"/>
        <dbReference type="EC" id="3.5.2.6"/>
    </reaction>
</comment>
<dbReference type="InterPro" id="IPR045155">
    <property type="entry name" value="Beta-lactam_cat"/>
</dbReference>
<evidence type="ECO:0000256" key="7">
    <source>
        <dbReference type="SAM" id="MobiDB-lite"/>
    </source>
</evidence>
<dbReference type="PANTHER" id="PTHR35333:SF3">
    <property type="entry name" value="BETA-LACTAMASE-TYPE TRANSPEPTIDASE FOLD CONTAINING PROTEIN"/>
    <property type="match status" value="1"/>
</dbReference>
<dbReference type="InterPro" id="IPR000871">
    <property type="entry name" value="Beta-lactam_class-A"/>
</dbReference>
<dbReference type="PANTHER" id="PTHR35333">
    <property type="entry name" value="BETA-LACTAMASE"/>
    <property type="match status" value="1"/>
</dbReference>
<protein>
    <recommendedName>
        <fullName evidence="3 6">Beta-lactamase</fullName>
        <ecNumber evidence="2 6">3.5.2.6</ecNumber>
    </recommendedName>
</protein>
<sequence length="321" mass="33921">MRHTRARRALLGALTALALTPLAACGQGASPATPSPSAAAPDPSTAPDPSKAPKPTAAAEPYVRDLRSLEREFDARLGVYAVDTGTGREVAYNDDERFAYASTFKALAAGAVLRKYSPSGMEEVVEYSEDDLVAHSPVTGKHTGTGMTLRELCEAAVRFSDNTAANLLFDAVGGPRGLDTVLEEIGDDVTRMERREPELSRWAPGETRDTSTPRAFAGNLRAFVLGDVLGEGERAQLAEWLRTNVTGSGLIRAGMPRGWVVGDKTGTGSGYGVRNDIAVVWPPAGAAPIVVAIMSNRDEEDAEHDDELIAEAASVVADTLS</sequence>
<dbReference type="Gene3D" id="3.40.710.10">
    <property type="entry name" value="DD-peptidase/beta-lactamase superfamily"/>
    <property type="match status" value="1"/>
</dbReference>
<organism evidence="10 11">
    <name type="scientific">Streptomyces radiopugnans</name>
    <dbReference type="NCBI Taxonomy" id="403935"/>
    <lineage>
        <taxon>Bacteria</taxon>
        <taxon>Bacillati</taxon>
        <taxon>Actinomycetota</taxon>
        <taxon>Actinomycetes</taxon>
        <taxon>Kitasatosporales</taxon>
        <taxon>Streptomycetaceae</taxon>
        <taxon>Streptomyces</taxon>
    </lineage>
</organism>
<evidence type="ECO:0000259" key="9">
    <source>
        <dbReference type="Pfam" id="PF13354"/>
    </source>
</evidence>
<evidence type="ECO:0000256" key="6">
    <source>
        <dbReference type="RuleBase" id="RU361140"/>
    </source>
</evidence>
<dbReference type="Pfam" id="PF13354">
    <property type="entry name" value="Beta-lactamase2"/>
    <property type="match status" value="1"/>
</dbReference>
<comment type="similarity">
    <text evidence="1 6">Belongs to the class-A beta-lactamase family.</text>
</comment>
<dbReference type="GO" id="GO:0008800">
    <property type="term" value="F:beta-lactamase activity"/>
    <property type="evidence" value="ECO:0007669"/>
    <property type="project" value="UniProtKB-UniRule"/>
</dbReference>
<dbReference type="InterPro" id="IPR012338">
    <property type="entry name" value="Beta-lactam/transpept-like"/>
</dbReference>
<feature type="chain" id="PRO_5039448906" description="Beta-lactamase" evidence="8">
    <location>
        <begin position="24"/>
        <end position="321"/>
    </location>
</feature>
<evidence type="ECO:0000256" key="2">
    <source>
        <dbReference type="ARBA" id="ARBA00012865"/>
    </source>
</evidence>
<evidence type="ECO:0000256" key="3">
    <source>
        <dbReference type="ARBA" id="ARBA00018879"/>
    </source>
</evidence>
<evidence type="ECO:0000256" key="8">
    <source>
        <dbReference type="SAM" id="SignalP"/>
    </source>
</evidence>
<evidence type="ECO:0000256" key="1">
    <source>
        <dbReference type="ARBA" id="ARBA00009009"/>
    </source>
</evidence>
<dbReference type="GO" id="GO:0030655">
    <property type="term" value="P:beta-lactam antibiotic catabolic process"/>
    <property type="evidence" value="ECO:0007669"/>
    <property type="project" value="InterPro"/>
</dbReference>
<evidence type="ECO:0000256" key="4">
    <source>
        <dbReference type="ARBA" id="ARBA00022801"/>
    </source>
</evidence>
<dbReference type="EC" id="3.5.2.6" evidence="2 6"/>
<dbReference type="PRINTS" id="PR00118">
    <property type="entry name" value="BLACTAMASEA"/>
</dbReference>